<keyword evidence="2" id="KW-0677">Repeat</keyword>
<keyword evidence="1" id="KW-0479">Metal-binding</keyword>
<evidence type="ECO:0000313" key="8">
    <source>
        <dbReference type="Proteomes" id="UP001200034"/>
    </source>
</evidence>
<dbReference type="PROSITE" id="PS50157">
    <property type="entry name" value="ZINC_FINGER_C2H2_2"/>
    <property type="match status" value="3"/>
</dbReference>
<evidence type="ECO:0000256" key="5">
    <source>
        <dbReference type="PROSITE-ProRule" id="PRU00042"/>
    </source>
</evidence>
<dbReference type="Proteomes" id="UP001200034">
    <property type="component" value="Unassembled WGS sequence"/>
</dbReference>
<evidence type="ECO:0000256" key="2">
    <source>
        <dbReference type="ARBA" id="ARBA00022737"/>
    </source>
</evidence>
<dbReference type="PANTHER" id="PTHR24408">
    <property type="entry name" value="ZINC FINGER PROTEIN"/>
    <property type="match status" value="1"/>
</dbReference>
<feature type="domain" description="C2H2-type" evidence="6">
    <location>
        <begin position="46"/>
        <end position="74"/>
    </location>
</feature>
<evidence type="ECO:0000256" key="4">
    <source>
        <dbReference type="ARBA" id="ARBA00022833"/>
    </source>
</evidence>
<evidence type="ECO:0000256" key="3">
    <source>
        <dbReference type="ARBA" id="ARBA00022771"/>
    </source>
</evidence>
<evidence type="ECO:0000259" key="6">
    <source>
        <dbReference type="PROSITE" id="PS50157"/>
    </source>
</evidence>
<reference evidence="7" key="1">
    <citation type="journal article" date="2021" name="Mol. Ecol. Resour.">
        <title>Phylogenomic analyses of the genus Drosophila reveals genomic signals of climate adaptation.</title>
        <authorList>
            <person name="Li F."/>
            <person name="Rane R.V."/>
            <person name="Luria V."/>
            <person name="Xiong Z."/>
            <person name="Chen J."/>
            <person name="Li Z."/>
            <person name="Catullo R.A."/>
            <person name="Griffin P.C."/>
            <person name="Schiffer M."/>
            <person name="Pearce S."/>
            <person name="Lee S.F."/>
            <person name="McElroy K."/>
            <person name="Stocker A."/>
            <person name="Shirriffs J."/>
            <person name="Cockerell F."/>
            <person name="Coppin C."/>
            <person name="Sgro C.M."/>
            <person name="Karger A."/>
            <person name="Cain J.W."/>
            <person name="Weber J.A."/>
            <person name="Santpere G."/>
            <person name="Kirschner M.W."/>
            <person name="Hoffmann A.A."/>
            <person name="Oakeshott J.G."/>
            <person name="Zhang G."/>
        </authorList>
    </citation>
    <scope>NUCLEOTIDE SEQUENCE</scope>
    <source>
        <strain evidence="7">BGI-SZ-2011g</strain>
    </source>
</reference>
<sequence>VEECDGFAMNCFLCQQIFTDIDELQEHLSVHTVETSNQNIASQQYFNCNVCERSLRSEKELKKHYKYYHESNMLRKDNETSERFQCEHCDNIYITQKYLQHHMDIEHGPKEEKAREVTESSEKFYVAIQLVERKQKYPPRSPYCNP</sequence>
<feature type="non-terminal residue" evidence="7">
    <location>
        <position position="1"/>
    </location>
</feature>
<gene>
    <name evidence="7" type="ORF">KR093_011269</name>
</gene>
<evidence type="ECO:0000256" key="1">
    <source>
        <dbReference type="ARBA" id="ARBA00022723"/>
    </source>
</evidence>
<dbReference type="GO" id="GO:0005634">
    <property type="term" value="C:nucleus"/>
    <property type="evidence" value="ECO:0007669"/>
    <property type="project" value="TreeGrafter"/>
</dbReference>
<dbReference type="AlphaFoldDB" id="A0AAD4PMN3"/>
<dbReference type="InterPro" id="IPR013087">
    <property type="entry name" value="Znf_C2H2_type"/>
</dbReference>
<protein>
    <recommendedName>
        <fullName evidence="6">C2H2-type domain-containing protein</fullName>
    </recommendedName>
</protein>
<organism evidence="7 8">
    <name type="scientific">Drosophila rubida</name>
    <dbReference type="NCBI Taxonomy" id="30044"/>
    <lineage>
        <taxon>Eukaryota</taxon>
        <taxon>Metazoa</taxon>
        <taxon>Ecdysozoa</taxon>
        <taxon>Arthropoda</taxon>
        <taxon>Hexapoda</taxon>
        <taxon>Insecta</taxon>
        <taxon>Pterygota</taxon>
        <taxon>Neoptera</taxon>
        <taxon>Endopterygota</taxon>
        <taxon>Diptera</taxon>
        <taxon>Brachycera</taxon>
        <taxon>Muscomorpha</taxon>
        <taxon>Ephydroidea</taxon>
        <taxon>Drosophilidae</taxon>
        <taxon>Drosophila</taxon>
    </lineage>
</organism>
<feature type="domain" description="C2H2-type" evidence="6">
    <location>
        <begin position="84"/>
        <end position="111"/>
    </location>
</feature>
<accession>A0AAD4PMN3</accession>
<feature type="domain" description="C2H2-type" evidence="6">
    <location>
        <begin position="9"/>
        <end position="36"/>
    </location>
</feature>
<dbReference type="Gene3D" id="3.30.160.60">
    <property type="entry name" value="Classic Zinc Finger"/>
    <property type="match status" value="1"/>
</dbReference>
<keyword evidence="4" id="KW-0862">Zinc</keyword>
<dbReference type="PROSITE" id="PS00028">
    <property type="entry name" value="ZINC_FINGER_C2H2_1"/>
    <property type="match status" value="3"/>
</dbReference>
<comment type="caution">
    <text evidence="7">The sequence shown here is derived from an EMBL/GenBank/DDBJ whole genome shotgun (WGS) entry which is preliminary data.</text>
</comment>
<keyword evidence="8" id="KW-1185">Reference proteome</keyword>
<dbReference type="GO" id="GO:0000981">
    <property type="term" value="F:DNA-binding transcription factor activity, RNA polymerase II-specific"/>
    <property type="evidence" value="ECO:0007669"/>
    <property type="project" value="TreeGrafter"/>
</dbReference>
<dbReference type="GO" id="GO:0043565">
    <property type="term" value="F:sequence-specific DNA binding"/>
    <property type="evidence" value="ECO:0007669"/>
    <property type="project" value="TreeGrafter"/>
</dbReference>
<dbReference type="EMBL" id="JAJJHW010002585">
    <property type="protein sequence ID" value="KAH8372381.1"/>
    <property type="molecule type" value="Genomic_DNA"/>
</dbReference>
<keyword evidence="3 5" id="KW-0863">Zinc-finger</keyword>
<dbReference type="SUPFAM" id="SSF57667">
    <property type="entry name" value="beta-beta-alpha zinc fingers"/>
    <property type="match status" value="1"/>
</dbReference>
<name>A0AAD4PMN3_9MUSC</name>
<dbReference type="Pfam" id="PF00096">
    <property type="entry name" value="zf-C2H2"/>
    <property type="match status" value="2"/>
</dbReference>
<dbReference type="GO" id="GO:0008270">
    <property type="term" value="F:zinc ion binding"/>
    <property type="evidence" value="ECO:0007669"/>
    <property type="project" value="UniProtKB-KW"/>
</dbReference>
<evidence type="ECO:0000313" key="7">
    <source>
        <dbReference type="EMBL" id="KAH8372381.1"/>
    </source>
</evidence>
<proteinExistence type="predicted"/>
<dbReference type="PANTHER" id="PTHR24408:SF58">
    <property type="entry name" value="TRANSCRIPTION FACTOR (TFIIIA), PUTATIVE (AFU_ORTHOLOGUE AFUA_1G05150)-RELATED"/>
    <property type="match status" value="1"/>
</dbReference>
<dbReference type="SMART" id="SM00355">
    <property type="entry name" value="ZnF_C2H2"/>
    <property type="match status" value="3"/>
</dbReference>
<dbReference type="InterPro" id="IPR036236">
    <property type="entry name" value="Znf_C2H2_sf"/>
</dbReference>